<dbReference type="InterPro" id="IPR037066">
    <property type="entry name" value="Plug_dom_sf"/>
</dbReference>
<evidence type="ECO:0000256" key="2">
    <source>
        <dbReference type="PROSITE-ProRule" id="PRU01360"/>
    </source>
</evidence>
<dbReference type="Pfam" id="PF07715">
    <property type="entry name" value="Plug"/>
    <property type="match status" value="1"/>
</dbReference>
<dbReference type="InterPro" id="IPR012910">
    <property type="entry name" value="Plug_dom"/>
</dbReference>
<dbReference type="STRING" id="861299.J421_0804"/>
<accession>W0RC33</accession>
<dbReference type="OrthoDB" id="9764669at2"/>
<dbReference type="PANTHER" id="PTHR30069:SF29">
    <property type="entry name" value="HEMOGLOBIN AND HEMOGLOBIN-HAPTOGLOBIN-BINDING PROTEIN 1-RELATED"/>
    <property type="match status" value="1"/>
</dbReference>
<dbReference type="eggNOG" id="COG1629">
    <property type="taxonomic scope" value="Bacteria"/>
</dbReference>
<dbReference type="InterPro" id="IPR006311">
    <property type="entry name" value="TAT_signal"/>
</dbReference>
<organism evidence="6 7">
    <name type="scientific">Gemmatirosa kalamazoonensis</name>
    <dbReference type="NCBI Taxonomy" id="861299"/>
    <lineage>
        <taxon>Bacteria</taxon>
        <taxon>Pseudomonadati</taxon>
        <taxon>Gemmatimonadota</taxon>
        <taxon>Gemmatimonadia</taxon>
        <taxon>Gemmatimonadales</taxon>
        <taxon>Gemmatimonadaceae</taxon>
        <taxon>Gemmatirosa</taxon>
    </lineage>
</organism>
<dbReference type="Proteomes" id="UP000019151">
    <property type="component" value="Chromosome"/>
</dbReference>
<gene>
    <name evidence="6" type="ORF">J421_0804</name>
</gene>
<dbReference type="SUPFAM" id="SSF56935">
    <property type="entry name" value="Porins"/>
    <property type="match status" value="1"/>
</dbReference>
<evidence type="ECO:0000256" key="3">
    <source>
        <dbReference type="SAM" id="MobiDB-lite"/>
    </source>
</evidence>
<dbReference type="PROSITE" id="PS51318">
    <property type="entry name" value="TAT"/>
    <property type="match status" value="1"/>
</dbReference>
<dbReference type="PROSITE" id="PS52016">
    <property type="entry name" value="TONB_DEPENDENT_REC_3"/>
    <property type="match status" value="1"/>
</dbReference>
<dbReference type="AlphaFoldDB" id="W0RC33"/>
<keyword evidence="7" id="KW-1185">Reference proteome</keyword>
<keyword evidence="2" id="KW-0998">Cell outer membrane</keyword>
<dbReference type="PANTHER" id="PTHR30069">
    <property type="entry name" value="TONB-DEPENDENT OUTER MEMBRANE RECEPTOR"/>
    <property type="match status" value="1"/>
</dbReference>
<feature type="domain" description="TonB-dependent receptor plug" evidence="5">
    <location>
        <begin position="166"/>
        <end position="272"/>
    </location>
</feature>
<dbReference type="RefSeq" id="WP_025409883.1">
    <property type="nucleotide sequence ID" value="NZ_CP007128.1"/>
</dbReference>
<evidence type="ECO:0000313" key="7">
    <source>
        <dbReference type="Proteomes" id="UP000019151"/>
    </source>
</evidence>
<dbReference type="InterPro" id="IPR039426">
    <property type="entry name" value="TonB-dep_rcpt-like"/>
</dbReference>
<keyword evidence="6" id="KW-0675">Receptor</keyword>
<evidence type="ECO:0000256" key="1">
    <source>
        <dbReference type="ARBA" id="ARBA00022729"/>
    </source>
</evidence>
<keyword evidence="2" id="KW-0813">Transport</keyword>
<proteinExistence type="inferred from homology"/>
<dbReference type="GO" id="GO:0009279">
    <property type="term" value="C:cell outer membrane"/>
    <property type="evidence" value="ECO:0007669"/>
    <property type="project" value="UniProtKB-SubCell"/>
</dbReference>
<evidence type="ECO:0000256" key="4">
    <source>
        <dbReference type="SAM" id="SignalP"/>
    </source>
</evidence>
<feature type="chain" id="PRO_5004795309" evidence="4">
    <location>
        <begin position="28"/>
        <end position="440"/>
    </location>
</feature>
<evidence type="ECO:0000259" key="5">
    <source>
        <dbReference type="Pfam" id="PF07715"/>
    </source>
</evidence>
<dbReference type="KEGG" id="gba:J421_0804"/>
<dbReference type="GO" id="GO:0015344">
    <property type="term" value="F:siderophore uptake transmembrane transporter activity"/>
    <property type="evidence" value="ECO:0007669"/>
    <property type="project" value="TreeGrafter"/>
</dbReference>
<keyword evidence="2" id="KW-0472">Membrane</keyword>
<dbReference type="HOGENOM" id="CLU_622224_0_0_0"/>
<dbReference type="Gene3D" id="2.170.130.10">
    <property type="entry name" value="TonB-dependent receptor, plug domain"/>
    <property type="match status" value="1"/>
</dbReference>
<keyword evidence="2" id="KW-0812">Transmembrane</keyword>
<sequence>MSRRRAALAGTFGTLALAAARPATARAAPPDDPSCSASVSRAPRRWAAPLDRVVRLPARASTLRDALARLSEAARFRLSYAAELLPLDHRVCPPADALPAGDALVALLGATAVEPVVVADDQVVLAPAAPDAAQTGPAASGPARPARAVGHLARVLVTGSPDAIERGTPTARDVVPGSDVETRGGDALASALDGVPGAWLWSRSPTSLLAHYGSLRGASSFGVSAPKVYVDGVEAANPLLVAGLAPETIDHVTVLRGPQGAALYGADAIGGVIEVTTRHDGVAEDAPRFQIRSDVGPTRSDFGAGVIGQRHALLLRAGSPTRSAGLSVSLASLGDFVPNGSSREASAHGDARVIGRFGAIALTARLFDKSAGASPSPLLAGLAATAGPSAGSAAMRSWRAAPDGRGASAESHETLGQSPVGGAPDSRSTRRRCSRCASTR</sequence>
<keyword evidence="2" id="KW-1134">Transmembrane beta strand</keyword>
<keyword evidence="1 4" id="KW-0732">Signal</keyword>
<reference evidence="6 7" key="1">
    <citation type="journal article" date="2014" name="Genome Announc.">
        <title>Genome Sequence and Methylome of Soil Bacterium Gemmatirosa kalamazoonensis KBS708T, a Member of the Rarely Cultivated Gemmatimonadetes Phylum.</title>
        <authorList>
            <person name="Debruyn J.M."/>
            <person name="Radosevich M."/>
            <person name="Wommack K.E."/>
            <person name="Polson S.W."/>
            <person name="Hauser L.J."/>
            <person name="Fawaz M.N."/>
            <person name="Korlach J."/>
            <person name="Tsai Y.C."/>
        </authorList>
    </citation>
    <scope>NUCLEOTIDE SEQUENCE [LARGE SCALE GENOMIC DNA]</scope>
    <source>
        <strain evidence="6 7">KBS708</strain>
    </source>
</reference>
<protein>
    <submittedName>
        <fullName evidence="6">TonB-dependent receptor plug</fullName>
    </submittedName>
</protein>
<name>W0RC33_9BACT</name>
<evidence type="ECO:0000313" key="6">
    <source>
        <dbReference type="EMBL" id="AHG88341.1"/>
    </source>
</evidence>
<dbReference type="InParanoid" id="W0RC33"/>
<comment type="subcellular location">
    <subcellularLocation>
        <location evidence="2">Cell outer membrane</location>
        <topology evidence="2">Multi-pass membrane protein</topology>
    </subcellularLocation>
</comment>
<feature type="signal peptide" evidence="4">
    <location>
        <begin position="1"/>
        <end position="27"/>
    </location>
</feature>
<comment type="similarity">
    <text evidence="2">Belongs to the TonB-dependent receptor family.</text>
</comment>
<dbReference type="EMBL" id="CP007128">
    <property type="protein sequence ID" value="AHG88341.1"/>
    <property type="molecule type" value="Genomic_DNA"/>
</dbReference>
<feature type="region of interest" description="Disordered" evidence="3">
    <location>
        <begin position="394"/>
        <end position="440"/>
    </location>
</feature>
<dbReference type="GO" id="GO:0044718">
    <property type="term" value="P:siderophore transmembrane transport"/>
    <property type="evidence" value="ECO:0007669"/>
    <property type="project" value="TreeGrafter"/>
</dbReference>